<organism evidence="3 4">
    <name type="scientific">Periweissella beninensis</name>
    <dbReference type="NCBI Taxonomy" id="504936"/>
    <lineage>
        <taxon>Bacteria</taxon>
        <taxon>Bacillati</taxon>
        <taxon>Bacillota</taxon>
        <taxon>Bacilli</taxon>
        <taxon>Lactobacillales</taxon>
        <taxon>Lactobacillaceae</taxon>
        <taxon>Periweissella</taxon>
    </lineage>
</organism>
<dbReference type="Proteomes" id="UP001057481">
    <property type="component" value="Unassembled WGS sequence"/>
</dbReference>
<evidence type="ECO:0000313" key="3">
    <source>
        <dbReference type="EMBL" id="MCM2436669.1"/>
    </source>
</evidence>
<evidence type="ECO:0000313" key="4">
    <source>
        <dbReference type="Proteomes" id="UP001057481"/>
    </source>
</evidence>
<evidence type="ECO:0000259" key="1">
    <source>
        <dbReference type="Pfam" id="PF01408"/>
    </source>
</evidence>
<evidence type="ECO:0000259" key="2">
    <source>
        <dbReference type="Pfam" id="PF22725"/>
    </source>
</evidence>
<dbReference type="PANTHER" id="PTHR43054">
    <property type="match status" value="1"/>
</dbReference>
<accession>A0ABT0VGZ5</accession>
<dbReference type="SUPFAM" id="SSF51735">
    <property type="entry name" value="NAD(P)-binding Rossmann-fold domains"/>
    <property type="match status" value="1"/>
</dbReference>
<reference evidence="3" key="1">
    <citation type="submission" date="2021-04" db="EMBL/GenBank/DDBJ databases">
        <title>Taxonomic assessment of Weissella genus.</title>
        <authorList>
            <person name="Fanelli F."/>
            <person name="Chieffi D."/>
            <person name="Dell'Aquila A."/>
            <person name="Gyu-Sung C."/>
            <person name="Franz C.M.A.P."/>
            <person name="Fusco V."/>
        </authorList>
    </citation>
    <scope>NUCLEOTIDE SEQUENCE</scope>
    <source>
        <strain evidence="3">LMG 25373</strain>
    </source>
</reference>
<feature type="domain" description="Gfo/Idh/MocA-like oxidoreductase N-terminal" evidence="1">
    <location>
        <begin position="3"/>
        <end position="115"/>
    </location>
</feature>
<gene>
    <name evidence="3" type="ORF">KAK10_01805</name>
</gene>
<dbReference type="Pfam" id="PF01408">
    <property type="entry name" value="GFO_IDH_MocA"/>
    <property type="match status" value="1"/>
</dbReference>
<comment type="caution">
    <text evidence="3">The sequence shown here is derived from an EMBL/GenBank/DDBJ whole genome shotgun (WGS) entry which is preliminary data.</text>
</comment>
<dbReference type="Gene3D" id="3.30.360.10">
    <property type="entry name" value="Dihydrodipicolinate Reductase, domain 2"/>
    <property type="match status" value="1"/>
</dbReference>
<keyword evidence="4" id="KW-1185">Reference proteome</keyword>
<dbReference type="Pfam" id="PF22725">
    <property type="entry name" value="GFO_IDH_MocA_C3"/>
    <property type="match status" value="1"/>
</dbReference>
<proteinExistence type="predicted"/>
<feature type="domain" description="GFO/IDH/MocA-like oxidoreductase" evidence="2">
    <location>
        <begin position="156"/>
        <end position="249"/>
    </location>
</feature>
<dbReference type="InterPro" id="IPR036291">
    <property type="entry name" value="NAD(P)-bd_dom_sf"/>
</dbReference>
<name>A0ABT0VGZ5_9LACO</name>
<dbReference type="InterPro" id="IPR055170">
    <property type="entry name" value="GFO_IDH_MocA-like_dom"/>
</dbReference>
<dbReference type="RefSeq" id="WP_205143115.1">
    <property type="nucleotide sequence ID" value="NZ_JAFBDN010000003.1"/>
</dbReference>
<dbReference type="EMBL" id="JAGMVS010000038">
    <property type="protein sequence ID" value="MCM2436669.1"/>
    <property type="molecule type" value="Genomic_DNA"/>
</dbReference>
<protein>
    <submittedName>
        <fullName evidence="3">Gfo/Idh/MocA family oxidoreductase</fullName>
    </submittedName>
</protein>
<sequence length="334" mass="37338">MTIQVGTIGTSWITQQFIEAIIADKNYQLAAIYSRDLQKAQHFNVKNQQKAQVFDNLEELMTSNIDLVYIASPNGLHFKQIIMAIENEKNVIVEKPAVITPYEFKIIEETLAKHPHVKLFEAARHIHQVNFKAIQAQIEKMKVIQGATFVYNKYSSRFDAYLAGENPNVLNPEFAGGALEDLGVYPVYSAITWFGMPQDVMYFASKLANGADGRGTAILRYQNFDVTLIFGKNSNSYLASEIYGLKDSIVIDNIAELTSAIYHTDPKHAYMISSKAPSNPMSAEVAEFASILNNPNKQASRYEALLTLSKQVNSVLDALRKSANLVFPNELADK</sequence>
<dbReference type="SUPFAM" id="SSF55347">
    <property type="entry name" value="Glyceraldehyde-3-phosphate dehydrogenase-like, C-terminal domain"/>
    <property type="match status" value="1"/>
</dbReference>
<dbReference type="InterPro" id="IPR000683">
    <property type="entry name" value="Gfo/Idh/MocA-like_OxRdtase_N"/>
</dbReference>
<dbReference type="PANTHER" id="PTHR43054:SF1">
    <property type="entry name" value="SCYLLO-INOSITOL 2-DEHYDROGENASE (NADP(+)) IOLU"/>
    <property type="match status" value="1"/>
</dbReference>
<dbReference type="Gene3D" id="3.40.50.720">
    <property type="entry name" value="NAD(P)-binding Rossmann-like Domain"/>
    <property type="match status" value="1"/>
</dbReference>